<dbReference type="EMBL" id="ML978071">
    <property type="protein sequence ID" value="KAF2013487.1"/>
    <property type="molecule type" value="Genomic_DNA"/>
</dbReference>
<dbReference type="OrthoDB" id="4586224at2759"/>
<name>A0A6A5XL05_9PLEO</name>
<reference evidence="2" key="1">
    <citation type="journal article" date="2020" name="Stud. Mycol.">
        <title>101 Dothideomycetes genomes: a test case for predicting lifestyles and emergence of pathogens.</title>
        <authorList>
            <person name="Haridas S."/>
            <person name="Albert R."/>
            <person name="Binder M."/>
            <person name="Bloem J."/>
            <person name="Labutti K."/>
            <person name="Salamov A."/>
            <person name="Andreopoulos B."/>
            <person name="Baker S."/>
            <person name="Barry K."/>
            <person name="Bills G."/>
            <person name="Bluhm B."/>
            <person name="Cannon C."/>
            <person name="Castanera R."/>
            <person name="Culley D."/>
            <person name="Daum C."/>
            <person name="Ezra D."/>
            <person name="Gonzalez J."/>
            <person name="Henrissat B."/>
            <person name="Kuo A."/>
            <person name="Liang C."/>
            <person name="Lipzen A."/>
            <person name="Lutzoni F."/>
            <person name="Magnuson J."/>
            <person name="Mondo S."/>
            <person name="Nolan M."/>
            <person name="Ohm R."/>
            <person name="Pangilinan J."/>
            <person name="Park H.-J."/>
            <person name="Ramirez L."/>
            <person name="Alfaro M."/>
            <person name="Sun H."/>
            <person name="Tritt A."/>
            <person name="Yoshinaga Y."/>
            <person name="Zwiers L.-H."/>
            <person name="Turgeon B."/>
            <person name="Goodwin S."/>
            <person name="Spatafora J."/>
            <person name="Crous P."/>
            <person name="Grigoriev I."/>
        </authorList>
    </citation>
    <scope>NUCLEOTIDE SEQUENCE</scope>
    <source>
        <strain evidence="2">CBS 175.79</strain>
    </source>
</reference>
<feature type="transmembrane region" description="Helical" evidence="1">
    <location>
        <begin position="284"/>
        <end position="307"/>
    </location>
</feature>
<keyword evidence="3" id="KW-1185">Reference proteome</keyword>
<feature type="transmembrane region" description="Helical" evidence="1">
    <location>
        <begin position="250"/>
        <end position="272"/>
    </location>
</feature>
<dbReference type="Proteomes" id="UP000799778">
    <property type="component" value="Unassembled WGS sequence"/>
</dbReference>
<accession>A0A6A5XL05</accession>
<organism evidence="2 3">
    <name type="scientific">Aaosphaeria arxii CBS 175.79</name>
    <dbReference type="NCBI Taxonomy" id="1450172"/>
    <lineage>
        <taxon>Eukaryota</taxon>
        <taxon>Fungi</taxon>
        <taxon>Dikarya</taxon>
        <taxon>Ascomycota</taxon>
        <taxon>Pezizomycotina</taxon>
        <taxon>Dothideomycetes</taxon>
        <taxon>Pleosporomycetidae</taxon>
        <taxon>Pleosporales</taxon>
        <taxon>Pleosporales incertae sedis</taxon>
        <taxon>Aaosphaeria</taxon>
    </lineage>
</organism>
<dbReference type="RefSeq" id="XP_033381826.1">
    <property type="nucleotide sequence ID" value="XM_033528519.1"/>
</dbReference>
<gene>
    <name evidence="2" type="ORF">BU24DRAFT_424499</name>
</gene>
<sequence>MSSLSYNIRPLGFNSQCIDFGEWIAILTLCLAPLIVHIVSGAPPPSILSHTLPQWHDNLCHYNPTSIVWRYAAIADRRIRATHWTHIDLAASNAIFWTERGWDGGEEMIATAAPHCLRHPDHSYVRIFSLTSLRTLVTTLQGLAALYTLIGSLLGLRVNWIGLMGVDMIFYPLAVLGLLRLWAGLWLTDDFEYGLAEQSTKRYPLRSLSSSKTFGIETPITSSYEALDPFLSTPSRPSEFKSPNRSIPSIVFRLFFVLLVAAFTALVVVFLTPMSMSENISFSVTSFLVGIFYLFFLLISVVLYAIYFIRGRTTSTLIPCISSLWYKIYTAVLFGLMVVLIVIASVETGKLPNGQYASVKMAVPLKCNEFSNWATFSSLSNYYIASPVVQEGRKVPAYPLPGAGSPKNFTGLTAGDTSGIGENDTLLDDRYLLYNLTGFCVGNFQEAKRK</sequence>
<feature type="transmembrane region" description="Helical" evidence="1">
    <location>
        <begin position="136"/>
        <end position="156"/>
    </location>
</feature>
<evidence type="ECO:0000256" key="1">
    <source>
        <dbReference type="SAM" id="Phobius"/>
    </source>
</evidence>
<evidence type="ECO:0000313" key="2">
    <source>
        <dbReference type="EMBL" id="KAF2013487.1"/>
    </source>
</evidence>
<feature type="transmembrane region" description="Helical" evidence="1">
    <location>
        <begin position="20"/>
        <end position="39"/>
    </location>
</feature>
<dbReference type="GeneID" id="54285916"/>
<keyword evidence="1" id="KW-1133">Transmembrane helix</keyword>
<dbReference type="AlphaFoldDB" id="A0A6A5XL05"/>
<evidence type="ECO:0000313" key="3">
    <source>
        <dbReference type="Proteomes" id="UP000799778"/>
    </source>
</evidence>
<feature type="transmembrane region" description="Helical" evidence="1">
    <location>
        <begin position="168"/>
        <end position="187"/>
    </location>
</feature>
<protein>
    <submittedName>
        <fullName evidence="2">Uncharacterized protein</fullName>
    </submittedName>
</protein>
<feature type="transmembrane region" description="Helical" evidence="1">
    <location>
        <begin position="328"/>
        <end position="346"/>
    </location>
</feature>
<keyword evidence="1" id="KW-0812">Transmembrane</keyword>
<proteinExistence type="predicted"/>
<keyword evidence="1" id="KW-0472">Membrane</keyword>